<proteinExistence type="predicted"/>
<dbReference type="PIRSF" id="PIRSF004649">
    <property type="entry name" value="MlaC"/>
    <property type="match status" value="1"/>
</dbReference>
<reference evidence="1" key="1">
    <citation type="submission" date="2016-10" db="EMBL/GenBank/DDBJ databases">
        <title>Sequence of Gallionella enrichment culture.</title>
        <authorList>
            <person name="Poehlein A."/>
            <person name="Muehling M."/>
            <person name="Daniel R."/>
        </authorList>
    </citation>
    <scope>NUCLEOTIDE SEQUENCE</scope>
</reference>
<dbReference type="Gene3D" id="3.10.450.50">
    <property type="match status" value="1"/>
</dbReference>
<sequence>MLRRAFIVLTSTALLAAVFPAVGHAADTVTPPQLIESMSNDIIHDVQQDPKLRSGDPQVVVQFVEQKILPNLDFQKITQSAVGRYWREATPTQRTVLEQQFKQLLVYTYAGAIKQIKDQKVKLLPYREPADATNVTVRTRVINNGEPIQLDYRLEKTPQGWKITDVNVMGIWLVDNYRSVFAQEIGQKGIDGLIATLQQKNQALAQAKTAG</sequence>
<dbReference type="Pfam" id="PF05494">
    <property type="entry name" value="MlaC"/>
    <property type="match status" value="1"/>
</dbReference>
<dbReference type="InterPro" id="IPR008869">
    <property type="entry name" value="MlaC/ttg2D"/>
</dbReference>
<dbReference type="Gene3D" id="1.10.10.640">
    <property type="entry name" value="phospholipid-binding protein"/>
    <property type="match status" value="1"/>
</dbReference>
<organism evidence="1">
    <name type="scientific">mine drainage metagenome</name>
    <dbReference type="NCBI Taxonomy" id="410659"/>
    <lineage>
        <taxon>unclassified sequences</taxon>
        <taxon>metagenomes</taxon>
        <taxon>ecological metagenomes</taxon>
    </lineage>
</organism>
<name>A0A1J5PR10_9ZZZZ</name>
<dbReference type="AlphaFoldDB" id="A0A1J5PR10"/>
<accession>A0A1J5PR10</accession>
<dbReference type="EMBL" id="MLJW01006890">
    <property type="protein sequence ID" value="OIQ66021.1"/>
    <property type="molecule type" value="Genomic_DNA"/>
</dbReference>
<dbReference type="PANTHER" id="PTHR36573">
    <property type="entry name" value="INTERMEMBRANE PHOSPHOLIPID TRANSPORT SYSTEM BINDING PROTEIN MLAC"/>
    <property type="match status" value="1"/>
</dbReference>
<dbReference type="PANTHER" id="PTHR36573:SF1">
    <property type="entry name" value="INTERMEMBRANE PHOSPHOLIPID TRANSPORT SYSTEM BINDING PROTEIN MLAC"/>
    <property type="match status" value="1"/>
</dbReference>
<protein>
    <submittedName>
        <fullName evidence="1">Putative phospholipid-binding protein MlaC</fullName>
    </submittedName>
</protein>
<evidence type="ECO:0000313" key="1">
    <source>
        <dbReference type="EMBL" id="OIQ66021.1"/>
    </source>
</evidence>
<comment type="caution">
    <text evidence="1">The sequence shown here is derived from an EMBL/GenBank/DDBJ whole genome shotgun (WGS) entry which is preliminary data.</text>
</comment>
<gene>
    <name evidence="1" type="primary">mlaC_12</name>
    <name evidence="1" type="ORF">GALL_524160</name>
</gene>